<dbReference type="RefSeq" id="WP_106836841.1">
    <property type="nucleotide sequence ID" value="NZ_JARMEW010000065.1"/>
</dbReference>
<proteinExistence type="predicted"/>
<dbReference type="EMBL" id="PXZO01000076">
    <property type="protein sequence ID" value="PSK01706.1"/>
    <property type="molecule type" value="Genomic_DNA"/>
</dbReference>
<protein>
    <submittedName>
        <fullName evidence="1">Uncharacterized protein</fullName>
    </submittedName>
</protein>
<organism evidence="1 2">
    <name type="scientific">Brevibacillus porteri</name>
    <dbReference type="NCBI Taxonomy" id="2126350"/>
    <lineage>
        <taxon>Bacteria</taxon>
        <taxon>Bacillati</taxon>
        <taxon>Bacillota</taxon>
        <taxon>Bacilli</taxon>
        <taxon>Bacillales</taxon>
        <taxon>Paenibacillaceae</taxon>
        <taxon>Brevibacillus</taxon>
    </lineage>
</organism>
<dbReference type="InterPro" id="IPR011047">
    <property type="entry name" value="Quinoprotein_ADH-like_sf"/>
</dbReference>
<dbReference type="InterPro" id="IPR015943">
    <property type="entry name" value="WD40/YVTN_repeat-like_dom_sf"/>
</dbReference>
<evidence type="ECO:0000313" key="2">
    <source>
        <dbReference type="Proteomes" id="UP000241645"/>
    </source>
</evidence>
<dbReference type="Proteomes" id="UP000241645">
    <property type="component" value="Unassembled WGS sequence"/>
</dbReference>
<accession>A0ABX5FH46</accession>
<dbReference type="GeneID" id="95754556"/>
<evidence type="ECO:0000313" key="1">
    <source>
        <dbReference type="EMBL" id="PSK01706.1"/>
    </source>
</evidence>
<gene>
    <name evidence="1" type="ORF">C7R92_31325</name>
</gene>
<dbReference type="Gene3D" id="2.130.10.10">
    <property type="entry name" value="YVTN repeat-like/Quinoprotein amine dehydrogenase"/>
    <property type="match status" value="1"/>
</dbReference>
<sequence length="355" mass="39245">MNNFGDVLRDHGIGLGKYKIGGTIGVSNLNVPHVLFTFGEEASWVRAVDSLGNLYISDVSSSGNNLIKYDSQLNEIWRARIYPTEALNHPSIMRVVMGKDDTPWIQLAFQKKDFNYYVGFFKVNKSTGAIEIGKDFQVGQTESDYWNFAVDQSVADVLYIAECKRSASTAEIRKTNLSSKTVEWTYQLGYSFSVPSLIAHANGSLYVAAQTGYIHRINTSNATEYYKRLVPLGKGLDVDAEGNVYSSGYDSGYKIVSLNLSGSIRWTYLSSVETSSIAVSKDGKFLYSTSAVTGYVRDDRLEKLNALTGTLLKAIRPAGRKFGVITSPNGDVFMSHKDSTVPTPVCLRETFKILN</sequence>
<reference evidence="1 2" key="1">
    <citation type="submission" date="2018-03" db="EMBL/GenBank/DDBJ databases">
        <title>Brevisbacillus phylogenomics.</title>
        <authorList>
            <person name="Dunlap C."/>
        </authorList>
    </citation>
    <scope>NUCLEOTIDE SEQUENCE [LARGE SCALE GENOMIC DNA]</scope>
    <source>
        <strain evidence="1 2">NRRL B-41110</strain>
    </source>
</reference>
<keyword evidence="2" id="KW-1185">Reference proteome</keyword>
<name>A0ABX5FH46_9BACL</name>
<comment type="caution">
    <text evidence="1">The sequence shown here is derived from an EMBL/GenBank/DDBJ whole genome shotgun (WGS) entry which is preliminary data.</text>
</comment>
<dbReference type="SUPFAM" id="SSF50998">
    <property type="entry name" value="Quinoprotein alcohol dehydrogenase-like"/>
    <property type="match status" value="1"/>
</dbReference>